<reference evidence="2" key="1">
    <citation type="submission" date="2020-06" db="EMBL/GenBank/DDBJ databases">
        <authorList>
            <person name="Li T."/>
            <person name="Hu X."/>
            <person name="Zhang T."/>
            <person name="Song X."/>
            <person name="Zhang H."/>
            <person name="Dai N."/>
            <person name="Sheng W."/>
            <person name="Hou X."/>
            <person name="Wei L."/>
        </authorList>
    </citation>
    <scope>NUCLEOTIDE SEQUENCE</scope>
    <source>
        <strain evidence="2">3651</strain>
        <tissue evidence="2">Leaf</tissue>
    </source>
</reference>
<sequence>MDGTHNGDSLSNYQALKHATEIVNLVMKEAFTVDANYSHCIKLRERFEIFSFLISCPERFPLSKAYEHVGEPNFNALRAIFQGCDPSSSKNKNTSGSSGSRDKSVVIDVDDQIVNLSSGSE</sequence>
<dbReference type="Proteomes" id="UP001293254">
    <property type="component" value="Unassembled WGS sequence"/>
</dbReference>
<reference evidence="2" key="2">
    <citation type="journal article" date="2024" name="Plant">
        <title>Genomic evolution and insights into agronomic trait innovations of Sesamum species.</title>
        <authorList>
            <person name="Miao H."/>
            <person name="Wang L."/>
            <person name="Qu L."/>
            <person name="Liu H."/>
            <person name="Sun Y."/>
            <person name="Le M."/>
            <person name="Wang Q."/>
            <person name="Wei S."/>
            <person name="Zheng Y."/>
            <person name="Lin W."/>
            <person name="Duan Y."/>
            <person name="Cao H."/>
            <person name="Xiong S."/>
            <person name="Wang X."/>
            <person name="Wei L."/>
            <person name="Li C."/>
            <person name="Ma Q."/>
            <person name="Ju M."/>
            <person name="Zhao R."/>
            <person name="Li G."/>
            <person name="Mu C."/>
            <person name="Tian Q."/>
            <person name="Mei H."/>
            <person name="Zhang T."/>
            <person name="Gao T."/>
            <person name="Zhang H."/>
        </authorList>
    </citation>
    <scope>NUCLEOTIDE SEQUENCE</scope>
    <source>
        <strain evidence="2">3651</strain>
    </source>
</reference>
<keyword evidence="3" id="KW-1185">Reference proteome</keyword>
<protein>
    <submittedName>
        <fullName evidence="2">Uncharacterized protein</fullName>
    </submittedName>
</protein>
<evidence type="ECO:0000256" key="1">
    <source>
        <dbReference type="SAM" id="MobiDB-lite"/>
    </source>
</evidence>
<proteinExistence type="predicted"/>
<dbReference type="EMBL" id="JACGWO010000011">
    <property type="protein sequence ID" value="KAK4415080.1"/>
    <property type="molecule type" value="Genomic_DNA"/>
</dbReference>
<comment type="caution">
    <text evidence="2">The sequence shown here is derived from an EMBL/GenBank/DDBJ whole genome shotgun (WGS) entry which is preliminary data.</text>
</comment>
<feature type="region of interest" description="Disordered" evidence="1">
    <location>
        <begin position="85"/>
        <end position="105"/>
    </location>
</feature>
<accession>A0AAE1XNE3</accession>
<feature type="compositionally biased region" description="Low complexity" evidence="1">
    <location>
        <begin position="87"/>
        <end position="99"/>
    </location>
</feature>
<name>A0AAE1XNE3_9LAMI</name>
<gene>
    <name evidence="2" type="ORF">Salat_2615100</name>
</gene>
<dbReference type="AlphaFoldDB" id="A0AAE1XNE3"/>
<evidence type="ECO:0000313" key="3">
    <source>
        <dbReference type="Proteomes" id="UP001293254"/>
    </source>
</evidence>
<organism evidence="2 3">
    <name type="scientific">Sesamum alatum</name>
    <dbReference type="NCBI Taxonomy" id="300844"/>
    <lineage>
        <taxon>Eukaryota</taxon>
        <taxon>Viridiplantae</taxon>
        <taxon>Streptophyta</taxon>
        <taxon>Embryophyta</taxon>
        <taxon>Tracheophyta</taxon>
        <taxon>Spermatophyta</taxon>
        <taxon>Magnoliopsida</taxon>
        <taxon>eudicotyledons</taxon>
        <taxon>Gunneridae</taxon>
        <taxon>Pentapetalae</taxon>
        <taxon>asterids</taxon>
        <taxon>lamiids</taxon>
        <taxon>Lamiales</taxon>
        <taxon>Pedaliaceae</taxon>
        <taxon>Sesamum</taxon>
    </lineage>
</organism>
<evidence type="ECO:0000313" key="2">
    <source>
        <dbReference type="EMBL" id="KAK4415080.1"/>
    </source>
</evidence>